<dbReference type="RefSeq" id="XP_068360707.1">
    <property type="nucleotide sequence ID" value="XM_068492362.1"/>
</dbReference>
<dbReference type="OrthoDB" id="10527684at2759"/>
<sequence>MSRRLAKKDEIIKFSANRKIDHHIYIDALLQNLTPNEVEEAFKYKTWLMDAKHYTETQANDLLFTKLATPQNVPPEIWFALEDGNEPRDKEDDDFDPGFEYGYNDYSDDDVFLGDSPQSVDKANLATSTKIAKIGGTFEVWPAERYKLACAIPAEELYVTDLLNNIEIISHDDLQRMMNLTTYVYYDKIGLKEIMESVGTDTEALVMDPPLGKNGFSNQEFTEICKYLKKLDSCFIFIWAEPSHYSDINNAALDAGLSFCDTIAVEILNDRLMYHSIVGKRELVNHSKMIIIYRSVALKREKFVHQKSKDVSYGVCKPCGRSRGRLGTPQVAHMVAESMLPVENQKRIFVELWPTRLSPRAHWKLIDEKC</sequence>
<reference evidence="1" key="1">
    <citation type="submission" date="2016-10" db="EMBL/GenBank/DDBJ databases">
        <authorList>
            <person name="Benchimol M."/>
            <person name="Almeida L.G."/>
            <person name="Vasconcelos A.T."/>
            <person name="Perreira-Neves A."/>
            <person name="Rosa I.A."/>
            <person name="Tasca T."/>
            <person name="Bogo M.R."/>
            <person name="de Souza W."/>
        </authorList>
    </citation>
    <scope>NUCLEOTIDE SEQUENCE [LARGE SCALE GENOMIC DNA]</scope>
    <source>
        <strain evidence="1">K</strain>
    </source>
</reference>
<comment type="caution">
    <text evidence="1">The sequence shown here is derived from an EMBL/GenBank/DDBJ whole genome shotgun (WGS) entry which is preliminary data.</text>
</comment>
<dbReference type="Proteomes" id="UP000179807">
    <property type="component" value="Unassembled WGS sequence"/>
</dbReference>
<dbReference type="VEuPathDB" id="TrichDB:TRFO_05222"/>
<dbReference type="GeneID" id="94827066"/>
<gene>
    <name evidence="1" type="ORF">TRFO_05222</name>
</gene>
<protein>
    <submittedName>
        <fullName evidence="1">Uncharacterized protein</fullName>
    </submittedName>
</protein>
<accession>A0A1J4K8N5</accession>
<dbReference type="EMBL" id="MLAK01000693">
    <property type="protein sequence ID" value="OHT07571.1"/>
    <property type="molecule type" value="Genomic_DNA"/>
</dbReference>
<evidence type="ECO:0000313" key="1">
    <source>
        <dbReference type="EMBL" id="OHT07571.1"/>
    </source>
</evidence>
<organism evidence="1 2">
    <name type="scientific">Tritrichomonas foetus</name>
    <dbReference type="NCBI Taxonomy" id="1144522"/>
    <lineage>
        <taxon>Eukaryota</taxon>
        <taxon>Metamonada</taxon>
        <taxon>Parabasalia</taxon>
        <taxon>Tritrichomonadida</taxon>
        <taxon>Tritrichomonadidae</taxon>
        <taxon>Tritrichomonas</taxon>
    </lineage>
</organism>
<keyword evidence="2" id="KW-1185">Reference proteome</keyword>
<dbReference type="AlphaFoldDB" id="A0A1J4K8N5"/>
<name>A0A1J4K8N5_9EUKA</name>
<proteinExistence type="predicted"/>
<evidence type="ECO:0000313" key="2">
    <source>
        <dbReference type="Proteomes" id="UP000179807"/>
    </source>
</evidence>